<keyword evidence="5" id="KW-1185">Reference proteome</keyword>
<protein>
    <recommendedName>
        <fullName evidence="3">CBS domain-containing protein</fullName>
    </recommendedName>
</protein>
<name>A0A8J3KEC5_9ACTN</name>
<dbReference type="AlphaFoldDB" id="A0A8J3KEC5"/>
<accession>A0A8J3KEC5</accession>
<reference evidence="4 5" key="1">
    <citation type="submission" date="2021-01" db="EMBL/GenBank/DDBJ databases">
        <title>Whole genome shotgun sequence of Catellatospora chokoriensis NBRC 107358.</title>
        <authorList>
            <person name="Komaki H."/>
            <person name="Tamura T."/>
        </authorList>
    </citation>
    <scope>NUCLEOTIDE SEQUENCE [LARGE SCALE GENOMIC DNA]</scope>
    <source>
        <strain evidence="4 5">NBRC 107358</strain>
    </source>
</reference>
<feature type="compositionally biased region" description="Basic and acidic residues" evidence="2">
    <location>
        <begin position="95"/>
        <end position="105"/>
    </location>
</feature>
<dbReference type="Proteomes" id="UP000619293">
    <property type="component" value="Unassembled WGS sequence"/>
</dbReference>
<comment type="caution">
    <text evidence="4">The sequence shown here is derived from an EMBL/GenBank/DDBJ whole genome shotgun (WGS) entry which is preliminary data.</text>
</comment>
<dbReference type="Pfam" id="PF00571">
    <property type="entry name" value="CBS"/>
    <property type="match status" value="1"/>
</dbReference>
<evidence type="ECO:0000256" key="2">
    <source>
        <dbReference type="SAM" id="MobiDB-lite"/>
    </source>
</evidence>
<proteinExistence type="predicted"/>
<evidence type="ECO:0000313" key="5">
    <source>
        <dbReference type="Proteomes" id="UP000619293"/>
    </source>
</evidence>
<dbReference type="InterPro" id="IPR046342">
    <property type="entry name" value="CBS_dom_sf"/>
</dbReference>
<organism evidence="4 5">
    <name type="scientific">Catellatospora chokoriensis</name>
    <dbReference type="NCBI Taxonomy" id="310353"/>
    <lineage>
        <taxon>Bacteria</taxon>
        <taxon>Bacillati</taxon>
        <taxon>Actinomycetota</taxon>
        <taxon>Actinomycetes</taxon>
        <taxon>Micromonosporales</taxon>
        <taxon>Micromonosporaceae</taxon>
        <taxon>Catellatospora</taxon>
    </lineage>
</organism>
<feature type="region of interest" description="Disordered" evidence="2">
    <location>
        <begin position="95"/>
        <end position="155"/>
    </location>
</feature>
<evidence type="ECO:0000313" key="4">
    <source>
        <dbReference type="EMBL" id="GIF94384.1"/>
    </source>
</evidence>
<feature type="compositionally biased region" description="Gly residues" evidence="2">
    <location>
        <begin position="137"/>
        <end position="147"/>
    </location>
</feature>
<dbReference type="Gene3D" id="3.10.580.10">
    <property type="entry name" value="CBS-domain"/>
    <property type="match status" value="1"/>
</dbReference>
<evidence type="ECO:0000259" key="3">
    <source>
        <dbReference type="PROSITE" id="PS51371"/>
    </source>
</evidence>
<dbReference type="SUPFAM" id="SSF54631">
    <property type="entry name" value="CBS-domain pair"/>
    <property type="match status" value="1"/>
</dbReference>
<sequence length="155" mass="16251">METTSAARRDIGRAGPAGRAIREVMTTAPLCVDSSTLLGDALAETATASLRHLVVVDGAGRRAGVLDDRCIVAAWAADPAALTHRRMSSLLDRPRRAVRTDDQGRGMHRRDRPAPPPPACRDVSPFAAGLRRRGGPDPIGGGRGGSAAGTAVDRW</sequence>
<dbReference type="PROSITE" id="PS51371">
    <property type="entry name" value="CBS"/>
    <property type="match status" value="1"/>
</dbReference>
<keyword evidence="1" id="KW-0129">CBS domain</keyword>
<dbReference type="InterPro" id="IPR000644">
    <property type="entry name" value="CBS_dom"/>
</dbReference>
<feature type="domain" description="CBS" evidence="3">
    <location>
        <begin position="25"/>
        <end position="82"/>
    </location>
</feature>
<dbReference type="EMBL" id="BONG01000094">
    <property type="protein sequence ID" value="GIF94384.1"/>
    <property type="molecule type" value="Genomic_DNA"/>
</dbReference>
<gene>
    <name evidence="4" type="ORF">Cch02nite_78280</name>
</gene>
<evidence type="ECO:0000256" key="1">
    <source>
        <dbReference type="PROSITE-ProRule" id="PRU00703"/>
    </source>
</evidence>
<dbReference type="RefSeq" id="WP_203736730.1">
    <property type="nucleotide sequence ID" value="NZ_BAAALB010000008.1"/>
</dbReference>